<proteinExistence type="predicted"/>
<dbReference type="Proteomes" id="UP000308652">
    <property type="component" value="Unassembled WGS sequence"/>
</dbReference>
<dbReference type="OrthoDB" id="2384350at2759"/>
<feature type="region of interest" description="Disordered" evidence="1">
    <location>
        <begin position="1158"/>
        <end position="1242"/>
    </location>
</feature>
<feature type="region of interest" description="Disordered" evidence="1">
    <location>
        <begin position="441"/>
        <end position="655"/>
    </location>
</feature>
<dbReference type="Pfam" id="PF00533">
    <property type="entry name" value="BRCT"/>
    <property type="match status" value="1"/>
</dbReference>
<evidence type="ECO:0000259" key="2">
    <source>
        <dbReference type="PROSITE" id="PS50172"/>
    </source>
</evidence>
<organism evidence="3 4">
    <name type="scientific">Crucibulum laeve</name>
    <dbReference type="NCBI Taxonomy" id="68775"/>
    <lineage>
        <taxon>Eukaryota</taxon>
        <taxon>Fungi</taxon>
        <taxon>Dikarya</taxon>
        <taxon>Basidiomycota</taxon>
        <taxon>Agaricomycotina</taxon>
        <taxon>Agaricomycetes</taxon>
        <taxon>Agaricomycetidae</taxon>
        <taxon>Agaricales</taxon>
        <taxon>Agaricineae</taxon>
        <taxon>Nidulariaceae</taxon>
        <taxon>Crucibulum</taxon>
    </lineage>
</organism>
<feature type="compositionally biased region" description="Basic and acidic residues" evidence="1">
    <location>
        <begin position="552"/>
        <end position="562"/>
    </location>
</feature>
<name>A0A5C3MLR0_9AGAR</name>
<feature type="compositionally biased region" description="Low complexity" evidence="1">
    <location>
        <begin position="1218"/>
        <end position="1231"/>
    </location>
</feature>
<feature type="compositionally biased region" description="Basic and acidic residues" evidence="1">
    <location>
        <begin position="592"/>
        <end position="604"/>
    </location>
</feature>
<feature type="domain" description="BRCT" evidence="2">
    <location>
        <begin position="1276"/>
        <end position="1370"/>
    </location>
</feature>
<reference evidence="3 4" key="1">
    <citation type="journal article" date="2019" name="Nat. Ecol. Evol.">
        <title>Megaphylogeny resolves global patterns of mushroom evolution.</title>
        <authorList>
            <person name="Varga T."/>
            <person name="Krizsan K."/>
            <person name="Foldi C."/>
            <person name="Dima B."/>
            <person name="Sanchez-Garcia M."/>
            <person name="Sanchez-Ramirez S."/>
            <person name="Szollosi G.J."/>
            <person name="Szarkandi J.G."/>
            <person name="Papp V."/>
            <person name="Albert L."/>
            <person name="Andreopoulos W."/>
            <person name="Angelini C."/>
            <person name="Antonin V."/>
            <person name="Barry K.W."/>
            <person name="Bougher N.L."/>
            <person name="Buchanan P."/>
            <person name="Buyck B."/>
            <person name="Bense V."/>
            <person name="Catcheside P."/>
            <person name="Chovatia M."/>
            <person name="Cooper J."/>
            <person name="Damon W."/>
            <person name="Desjardin D."/>
            <person name="Finy P."/>
            <person name="Geml J."/>
            <person name="Haridas S."/>
            <person name="Hughes K."/>
            <person name="Justo A."/>
            <person name="Karasinski D."/>
            <person name="Kautmanova I."/>
            <person name="Kiss B."/>
            <person name="Kocsube S."/>
            <person name="Kotiranta H."/>
            <person name="LaButti K.M."/>
            <person name="Lechner B.E."/>
            <person name="Liimatainen K."/>
            <person name="Lipzen A."/>
            <person name="Lukacs Z."/>
            <person name="Mihaltcheva S."/>
            <person name="Morgado L.N."/>
            <person name="Niskanen T."/>
            <person name="Noordeloos M.E."/>
            <person name="Ohm R.A."/>
            <person name="Ortiz-Santana B."/>
            <person name="Ovrebo C."/>
            <person name="Racz N."/>
            <person name="Riley R."/>
            <person name="Savchenko A."/>
            <person name="Shiryaev A."/>
            <person name="Soop K."/>
            <person name="Spirin V."/>
            <person name="Szebenyi C."/>
            <person name="Tomsovsky M."/>
            <person name="Tulloss R.E."/>
            <person name="Uehling J."/>
            <person name="Grigoriev I.V."/>
            <person name="Vagvolgyi C."/>
            <person name="Papp T."/>
            <person name="Martin F.M."/>
            <person name="Miettinen O."/>
            <person name="Hibbett D.S."/>
            <person name="Nagy L.G."/>
        </authorList>
    </citation>
    <scope>NUCLEOTIDE SEQUENCE [LARGE SCALE GENOMIC DNA]</scope>
    <source>
        <strain evidence="3 4">CBS 166.37</strain>
    </source>
</reference>
<gene>
    <name evidence="3" type="ORF">BDQ12DRAFT_39073</name>
</gene>
<feature type="compositionally biased region" description="Basic and acidic residues" evidence="1">
    <location>
        <begin position="1399"/>
        <end position="1414"/>
    </location>
</feature>
<protein>
    <recommendedName>
        <fullName evidence="2">BRCT domain-containing protein</fullName>
    </recommendedName>
</protein>
<dbReference type="STRING" id="68775.A0A5C3MLR0"/>
<feature type="compositionally biased region" description="Polar residues" evidence="1">
    <location>
        <begin position="637"/>
        <end position="649"/>
    </location>
</feature>
<dbReference type="EMBL" id="ML213590">
    <property type="protein sequence ID" value="TFK44858.1"/>
    <property type="molecule type" value="Genomic_DNA"/>
</dbReference>
<dbReference type="PROSITE" id="PS50172">
    <property type="entry name" value="BRCT"/>
    <property type="match status" value="1"/>
</dbReference>
<feature type="compositionally biased region" description="Basic and acidic residues" evidence="1">
    <location>
        <begin position="481"/>
        <end position="490"/>
    </location>
</feature>
<feature type="compositionally biased region" description="Low complexity" evidence="1">
    <location>
        <begin position="120"/>
        <end position="136"/>
    </location>
</feature>
<dbReference type="Gene3D" id="3.40.50.10190">
    <property type="entry name" value="BRCT domain"/>
    <property type="match status" value="1"/>
</dbReference>
<feature type="region of interest" description="Disordered" evidence="1">
    <location>
        <begin position="958"/>
        <end position="1040"/>
    </location>
</feature>
<feature type="compositionally biased region" description="Low complexity" evidence="1">
    <location>
        <begin position="153"/>
        <end position="169"/>
    </location>
</feature>
<feature type="region of interest" description="Disordered" evidence="1">
    <location>
        <begin position="260"/>
        <end position="419"/>
    </location>
</feature>
<evidence type="ECO:0000256" key="1">
    <source>
        <dbReference type="SAM" id="MobiDB-lite"/>
    </source>
</evidence>
<accession>A0A5C3MLR0</accession>
<evidence type="ECO:0000313" key="3">
    <source>
        <dbReference type="EMBL" id="TFK44858.1"/>
    </source>
</evidence>
<evidence type="ECO:0000313" key="4">
    <source>
        <dbReference type="Proteomes" id="UP000308652"/>
    </source>
</evidence>
<feature type="compositionally biased region" description="Low complexity" evidence="1">
    <location>
        <begin position="1177"/>
        <end position="1200"/>
    </location>
</feature>
<feature type="region of interest" description="Disordered" evidence="1">
    <location>
        <begin position="1101"/>
        <end position="1121"/>
    </location>
</feature>
<feature type="region of interest" description="Disordered" evidence="1">
    <location>
        <begin position="726"/>
        <end position="880"/>
    </location>
</feature>
<feature type="compositionally biased region" description="Basic and acidic residues" evidence="1">
    <location>
        <begin position="1162"/>
        <end position="1172"/>
    </location>
</feature>
<dbReference type="InterPro" id="IPR036420">
    <property type="entry name" value="BRCT_dom_sf"/>
</dbReference>
<feature type="compositionally biased region" description="Basic residues" evidence="1">
    <location>
        <begin position="142"/>
        <end position="152"/>
    </location>
</feature>
<keyword evidence="4" id="KW-1185">Reference proteome</keyword>
<feature type="compositionally biased region" description="Low complexity" evidence="1">
    <location>
        <begin position="381"/>
        <end position="396"/>
    </location>
</feature>
<dbReference type="SUPFAM" id="SSF52113">
    <property type="entry name" value="BRCT domain"/>
    <property type="match status" value="1"/>
</dbReference>
<feature type="region of interest" description="Disordered" evidence="1">
    <location>
        <begin position="1399"/>
        <end position="1445"/>
    </location>
</feature>
<feature type="region of interest" description="Disordered" evidence="1">
    <location>
        <begin position="41"/>
        <end position="227"/>
    </location>
</feature>
<feature type="compositionally biased region" description="Basic and acidic residues" evidence="1">
    <location>
        <begin position="984"/>
        <end position="996"/>
    </location>
</feature>
<dbReference type="CDD" id="cd17716">
    <property type="entry name" value="BRCT_microcephalin_rpt1"/>
    <property type="match status" value="1"/>
</dbReference>
<sequence length="1445" mass="153992">MPEPTIFPEKRTRSQVTLPDEILRVADRSPFKDARIALRNYAAASDQPSTSSTAADDTDDELLLSPRKDPERKPRSKRSASPPSIDEYSARAGTPPEGRELKRVKRDVYFTATGESIIDRTNAATNHATPAHTRNNSEPIVRLHKHSTRKRANTSSKKPSSSSSNSPPTVYSPAVPPGKGRAQSVPLFPSTYLIPHIDLNNPPPSPHRSRSRSPSKEREPKLRITSGPIRAMEVLASISDETVAEMDVDTVELAAVVEKSISSPAGSVSEAHDLSSSVQPMDDDTPVERPPSSSTVSEDDAPLESPAISHPEPPSTPVVESRAVINLSSPLTPLPETPHPSKALTSDAATRYIETSGWGTDLKSEKEAETSSEPVQHEPVSTLRTSRSQSRLPRPSMAAHAATPKNPLPTDIMGPPLIPTTKAFTNPSVASSKVPLALAGKKSTVKTPSNAFEMMMNKARSTNAQDSLKDATTKIKGKNKAKPEPEESKPKATLKAKMRPREKQKPKPKPIPVPVAAEETQDGLETQSDRDGSGDQNDRGGFAGPPSSRLDVFGREQDDKVPVKLPSLKAGTFSDKLDIVKSINPPSPHVDVFGEKQDNTDHRKSPSHQVDVFGDAEASPEARNPPSPSPASAPSTLRGTSPAPTMSSHSRLETLVQADLSMQDLTEHVLIEAKRRELVLEPDMEASPALGALQETETILPEELVSTAQPSIPPIEPTVGSATIEDAPAQEEEELPHVPSSQEVECEPVPPAPILASARTATSKLPLGKRRVPASVPVPARMTRSASSRQKEKQVEASTSQIKPQKPVISFVPVPPAKRTASGSMKNAPPADTELSTSTLSDLPTDPFQGPALLPGSPMKISLPIRDRSKAGESSKSFSKPTATSIVKTALTKTPSKSMISMNLASPSSPGKLTRSMSMFSERPTTSLTRASSVDLYHTHAGGSGSSLSTLSSALEKLRMPPPARPNTSMGFNRDSDDDSEPSFDVKQRAKDDAGVRRAALGMGKPEGLKRASTIGPADSGVGSSKAPAPDPSITGRPSLVNGKSLVQRSLATFMAGKPSTQRLQAGTGAIARSTKQDASGNKPRIFGVGTGATALRRPMNKVSRNPNLPSVMASPVKGADGTDNVLDDTMDSSEVQPTNTSMDLSEGTSDLDAIVAGSTGEEGKEKKRDAWKSNASRRASMASQALSQSLSSLPIPILSGKGQMGPPATPPRIGMRSSSSSYPLSTSTSPGKVAPGAARTSARITKTAPGALGKVKAAVASVKKGEETTQNPMADALNILKDCVIFVDVRTDDGDEAGSLFTEMLEGVGAKILTRVGQTCTHIVFKNGLMSTVTRYRLLRDPKPLVVGIAWVVECVEQRKRVDESKFLVDIEDINIAGINKRRRSMLPKLISREPADISLDMKRDDGDGDRSMDGSSSSMILEDDLPPLEKARRRKSMLVGPRP</sequence>
<feature type="compositionally biased region" description="Basic and acidic residues" evidence="1">
    <location>
        <begin position="527"/>
        <end position="538"/>
    </location>
</feature>
<dbReference type="InterPro" id="IPR001357">
    <property type="entry name" value="BRCT_dom"/>
</dbReference>
<feature type="compositionally biased region" description="Low complexity" evidence="1">
    <location>
        <begin position="42"/>
        <end position="55"/>
    </location>
</feature>